<evidence type="ECO:0000256" key="5">
    <source>
        <dbReference type="ARBA" id="ARBA00022525"/>
    </source>
</evidence>
<dbReference type="Proteomes" id="UP001595711">
    <property type="component" value="Unassembled WGS sequence"/>
</dbReference>
<keyword evidence="5" id="KW-0964">Secreted</keyword>
<dbReference type="NCBIfam" id="TIGR02492">
    <property type="entry name" value="flgK_ends"/>
    <property type="match status" value="1"/>
</dbReference>
<comment type="caution">
    <text evidence="8">The sequence shown here is derived from an EMBL/GenBank/DDBJ whole genome shotgun (WGS) entry which is preliminary data.</text>
</comment>
<reference evidence="9" key="1">
    <citation type="journal article" date="2019" name="Int. J. Syst. Evol. Microbiol.">
        <title>The Global Catalogue of Microorganisms (GCM) 10K type strain sequencing project: providing services to taxonomists for standard genome sequencing and annotation.</title>
        <authorList>
            <consortium name="The Broad Institute Genomics Platform"/>
            <consortium name="The Broad Institute Genome Sequencing Center for Infectious Disease"/>
            <person name="Wu L."/>
            <person name="Ma J."/>
        </authorList>
    </citation>
    <scope>NUCLEOTIDE SEQUENCE [LARGE SCALE GENOMIC DNA]</scope>
    <source>
        <strain evidence="9">KCTC 42182</strain>
    </source>
</reference>
<sequence length="471" mass="50243">MSLSAALNTAVFGLQTLQNQTRLVSGNVSNAQNPSYSRKVAALTTPASDGYPQAALIASITRVVAPEVQADLYAAEADFGRLDKSLDYAKGLAEALDATTTTGDQPTLLAMMTRFEDAWKQLEATPEDDATKNLLVQRGIELTTEIRRLNGLQSTLQTRGQQNIQTDIDAINVSAVQIAKLNAQIASRSAGGGEVGDLEDLRDAEVTKIADKVGIRTIINDRNELFIYTEGGTQLVGSVAQQLVYTASTNTITVAGGTASLNNGFLDGSIRASLDYLDNSTTALNNSDPNVGMLQKFFNQLDAFAANLVTVINNAYDDPATGAVEQFFATPTANAEAGDIDVLAALKTTPTNVDETRAGAVQQAMRTTALTSTQINRAADPNGLSINNVNIFDLANGVMAYHAKTAADNESGRDTAERQHNALDQKFKNLTGVNIDDELAQLQILQNNYAALANVMNTVTQMFDQLVNIGR</sequence>
<organism evidence="8 9">
    <name type="scientific">Ferrovibrio xuzhouensis</name>
    <dbReference type="NCBI Taxonomy" id="1576914"/>
    <lineage>
        <taxon>Bacteria</taxon>
        <taxon>Pseudomonadati</taxon>
        <taxon>Pseudomonadota</taxon>
        <taxon>Alphaproteobacteria</taxon>
        <taxon>Rhodospirillales</taxon>
        <taxon>Rhodospirillaceae</taxon>
        <taxon>Ferrovibrio</taxon>
    </lineage>
</organism>
<evidence type="ECO:0000256" key="4">
    <source>
        <dbReference type="ARBA" id="ARBA00016244"/>
    </source>
</evidence>
<evidence type="ECO:0000256" key="2">
    <source>
        <dbReference type="ARBA" id="ARBA00004613"/>
    </source>
</evidence>
<dbReference type="EMBL" id="JBHRYJ010000001">
    <property type="protein sequence ID" value="MFC3674258.1"/>
    <property type="molecule type" value="Genomic_DNA"/>
</dbReference>
<comment type="subcellular location">
    <subcellularLocation>
        <location evidence="1">Bacterial flagellum</location>
    </subcellularLocation>
    <subcellularLocation>
        <location evidence="2">Secreted</location>
    </subcellularLocation>
</comment>
<gene>
    <name evidence="8" type="primary">flgK</name>
    <name evidence="8" type="ORF">ACFOOQ_01805</name>
</gene>
<keyword evidence="8" id="KW-0966">Cell projection</keyword>
<proteinExistence type="inferred from homology"/>
<evidence type="ECO:0000259" key="7">
    <source>
        <dbReference type="Pfam" id="PF22638"/>
    </source>
</evidence>
<comment type="similarity">
    <text evidence="3">Belongs to the flagella basal body rod proteins family.</text>
</comment>
<feature type="domain" description="Flagellar hook-associated protein FlgK helical" evidence="7">
    <location>
        <begin position="104"/>
        <end position="315"/>
    </location>
</feature>
<accession>A0ABV7VB04</accession>
<evidence type="ECO:0000256" key="6">
    <source>
        <dbReference type="ARBA" id="ARBA00023143"/>
    </source>
</evidence>
<keyword evidence="8" id="KW-0969">Cilium</keyword>
<dbReference type="PANTHER" id="PTHR30033:SF2">
    <property type="entry name" value="FLAGELLAR HOOK PROTEIN"/>
    <property type="match status" value="1"/>
</dbReference>
<evidence type="ECO:0000313" key="8">
    <source>
        <dbReference type="EMBL" id="MFC3674258.1"/>
    </source>
</evidence>
<evidence type="ECO:0000256" key="1">
    <source>
        <dbReference type="ARBA" id="ARBA00004365"/>
    </source>
</evidence>
<protein>
    <recommendedName>
        <fullName evidence="4">Flagellar hook-associated protein 1</fullName>
    </recommendedName>
</protein>
<evidence type="ECO:0000313" key="9">
    <source>
        <dbReference type="Proteomes" id="UP001595711"/>
    </source>
</evidence>
<dbReference type="InterPro" id="IPR002371">
    <property type="entry name" value="FlgK"/>
</dbReference>
<dbReference type="InterPro" id="IPR053927">
    <property type="entry name" value="FlgK_helical"/>
</dbReference>
<dbReference type="RefSeq" id="WP_379720892.1">
    <property type="nucleotide sequence ID" value="NZ_JBHRYJ010000001.1"/>
</dbReference>
<name>A0ABV7VB04_9PROT</name>
<evidence type="ECO:0000256" key="3">
    <source>
        <dbReference type="ARBA" id="ARBA00009677"/>
    </source>
</evidence>
<keyword evidence="9" id="KW-1185">Reference proteome</keyword>
<dbReference type="PANTHER" id="PTHR30033">
    <property type="entry name" value="FLAGELLAR HOOK-ASSOCIATED PROTEIN 1"/>
    <property type="match status" value="1"/>
</dbReference>
<keyword evidence="8" id="KW-0282">Flagellum</keyword>
<keyword evidence="6" id="KW-0975">Bacterial flagellum</keyword>
<dbReference type="Pfam" id="PF22638">
    <property type="entry name" value="FlgK_D1"/>
    <property type="match status" value="1"/>
</dbReference>